<reference evidence="4 5" key="1">
    <citation type="submission" date="2020-03" db="EMBL/GenBank/DDBJ databases">
        <title>Whole genome shotgun sequence of Phytohabitans houttuyneae NBRC 108639.</title>
        <authorList>
            <person name="Komaki H."/>
            <person name="Tamura T."/>
        </authorList>
    </citation>
    <scope>NUCLEOTIDE SEQUENCE [LARGE SCALE GENOMIC DNA]</scope>
    <source>
        <strain evidence="4 5">NBRC 108639</strain>
    </source>
</reference>
<sequence>MNSLVRLCAATVGILMFVAAPSGCGEQQPEASSTPETTASTPQPSVPPSESPESTKSPQTRRPTTPPTKLMPCRATDLVLSGVDSSGAAGHIGYRTVVTNTGTRSCALLGDPVVVVYVDSTGRTRTLPTERHRADGVAGPILQRGQRAEMTLLVVNGYGGYDRSAPACAHPAVYRNLSAKLRGGGMVGLDGLVLDVKCGAITAYDWVGATSVP</sequence>
<dbReference type="InterPro" id="IPR025326">
    <property type="entry name" value="DUF4232"/>
</dbReference>
<evidence type="ECO:0000256" key="2">
    <source>
        <dbReference type="SAM" id="SignalP"/>
    </source>
</evidence>
<evidence type="ECO:0000313" key="4">
    <source>
        <dbReference type="EMBL" id="GFJ81656.1"/>
    </source>
</evidence>
<feature type="signal peptide" evidence="2">
    <location>
        <begin position="1"/>
        <end position="24"/>
    </location>
</feature>
<evidence type="ECO:0000256" key="1">
    <source>
        <dbReference type="SAM" id="MobiDB-lite"/>
    </source>
</evidence>
<dbReference type="Proteomes" id="UP000482800">
    <property type="component" value="Unassembled WGS sequence"/>
</dbReference>
<reference evidence="4 5" key="2">
    <citation type="submission" date="2020-03" db="EMBL/GenBank/DDBJ databases">
        <authorList>
            <person name="Ichikawa N."/>
            <person name="Kimura A."/>
            <person name="Kitahashi Y."/>
            <person name="Uohara A."/>
        </authorList>
    </citation>
    <scope>NUCLEOTIDE SEQUENCE [LARGE SCALE GENOMIC DNA]</scope>
    <source>
        <strain evidence="4 5">NBRC 108639</strain>
    </source>
</reference>
<name>A0A6V8KI29_9ACTN</name>
<gene>
    <name evidence="4" type="ORF">Phou_058360</name>
</gene>
<keyword evidence="5" id="KW-1185">Reference proteome</keyword>
<evidence type="ECO:0000313" key="5">
    <source>
        <dbReference type="Proteomes" id="UP000482800"/>
    </source>
</evidence>
<dbReference type="Pfam" id="PF14016">
    <property type="entry name" value="DUF4232"/>
    <property type="match status" value="1"/>
</dbReference>
<comment type="caution">
    <text evidence="4">The sequence shown here is derived from an EMBL/GenBank/DDBJ whole genome shotgun (WGS) entry which is preliminary data.</text>
</comment>
<feature type="domain" description="DUF4232" evidence="3">
    <location>
        <begin position="73"/>
        <end position="169"/>
    </location>
</feature>
<evidence type="ECO:0000259" key="3">
    <source>
        <dbReference type="Pfam" id="PF14016"/>
    </source>
</evidence>
<protein>
    <recommendedName>
        <fullName evidence="3">DUF4232 domain-containing protein</fullName>
    </recommendedName>
</protein>
<dbReference type="AlphaFoldDB" id="A0A6V8KI29"/>
<organism evidence="4 5">
    <name type="scientific">Phytohabitans houttuyneae</name>
    <dbReference type="NCBI Taxonomy" id="1076126"/>
    <lineage>
        <taxon>Bacteria</taxon>
        <taxon>Bacillati</taxon>
        <taxon>Actinomycetota</taxon>
        <taxon>Actinomycetes</taxon>
        <taxon>Micromonosporales</taxon>
        <taxon>Micromonosporaceae</taxon>
    </lineage>
</organism>
<keyword evidence="2" id="KW-0732">Signal</keyword>
<feature type="compositionally biased region" description="Low complexity" evidence="1">
    <location>
        <begin position="51"/>
        <end position="63"/>
    </location>
</feature>
<dbReference type="RefSeq" id="WP_173061165.1">
    <property type="nucleotide sequence ID" value="NZ_BAABGO010000031.1"/>
</dbReference>
<feature type="region of interest" description="Disordered" evidence="1">
    <location>
        <begin position="23"/>
        <end position="73"/>
    </location>
</feature>
<feature type="compositionally biased region" description="Low complexity" evidence="1">
    <location>
        <begin position="29"/>
        <end position="43"/>
    </location>
</feature>
<proteinExistence type="predicted"/>
<dbReference type="EMBL" id="BLPF01000002">
    <property type="protein sequence ID" value="GFJ81656.1"/>
    <property type="molecule type" value="Genomic_DNA"/>
</dbReference>
<feature type="chain" id="PRO_5039479928" description="DUF4232 domain-containing protein" evidence="2">
    <location>
        <begin position="25"/>
        <end position="213"/>
    </location>
</feature>
<accession>A0A6V8KI29</accession>